<gene>
    <name evidence="1" type="ORF">DEACI_4146</name>
    <name evidence="2" type="ORF">DEACI_4151</name>
</gene>
<protein>
    <submittedName>
        <fullName evidence="1">Uncharacterized protein</fullName>
    </submittedName>
</protein>
<reference evidence="1" key="2">
    <citation type="submission" date="2020-01" db="EMBL/GenBank/DDBJ databases">
        <authorList>
            <person name="Hornung B."/>
        </authorList>
    </citation>
    <scope>NUCLEOTIDE SEQUENCE</scope>
    <source>
        <strain evidence="1">PacBioINE</strain>
    </source>
</reference>
<organism evidence="1">
    <name type="scientific">Acididesulfobacillus acetoxydans</name>
    <dbReference type="NCBI Taxonomy" id="1561005"/>
    <lineage>
        <taxon>Bacteria</taxon>
        <taxon>Bacillati</taxon>
        <taxon>Bacillota</taxon>
        <taxon>Clostridia</taxon>
        <taxon>Eubacteriales</taxon>
        <taxon>Peptococcaceae</taxon>
        <taxon>Acididesulfobacillus</taxon>
    </lineage>
</organism>
<proteinExistence type="predicted"/>
<name>A0A8S0VYR8_9FIRM</name>
<dbReference type="Proteomes" id="UP000836597">
    <property type="component" value="Chromosome"/>
</dbReference>
<dbReference type="AlphaFoldDB" id="A0A8S0VYR8"/>
<dbReference type="EMBL" id="LR746496">
    <property type="protein sequence ID" value="CAA7603323.1"/>
    <property type="molecule type" value="Genomic_DNA"/>
</dbReference>
<reference evidence="2" key="1">
    <citation type="submission" date="2014-11" db="EMBL/GenBank/DDBJ databases">
        <authorList>
            <person name="Hornung B.V."/>
        </authorList>
    </citation>
    <scope>NUCLEOTIDE SEQUENCE</scope>
    <source>
        <strain evidence="2">INE</strain>
    </source>
</reference>
<keyword evidence="3" id="KW-1185">Reference proteome</keyword>
<sequence>MISGSTTSSTGWSHVANILAVARKMSRMRNWQKKGNEKNKALSHAGSV</sequence>
<evidence type="ECO:0000313" key="2">
    <source>
        <dbReference type="EMBL" id="CEJ09666.1"/>
    </source>
</evidence>
<evidence type="ECO:0000313" key="1">
    <source>
        <dbReference type="EMBL" id="CAA7603323.1"/>
    </source>
</evidence>
<dbReference type="KEGG" id="aacx:DEACI_4146"/>
<evidence type="ECO:0000313" key="3">
    <source>
        <dbReference type="Proteomes" id="UP001071230"/>
    </source>
</evidence>
<dbReference type="Proteomes" id="UP001071230">
    <property type="component" value="Unassembled WGS sequence"/>
</dbReference>
<accession>A0A8S0VYR8</accession>
<dbReference type="EMBL" id="CDGJ01000139">
    <property type="protein sequence ID" value="CEJ09666.1"/>
    <property type="molecule type" value="Genomic_DNA"/>
</dbReference>